<evidence type="ECO:0000313" key="2">
    <source>
        <dbReference type="EMBL" id="AQP51881.1"/>
    </source>
</evidence>
<reference evidence="2 3" key="1">
    <citation type="journal article" date="2008" name="Int. J. Syst. Evol. Microbiol.">
        <title>Tessaracoccus flavescens sp. nov., isolated from marine sediment.</title>
        <authorList>
            <person name="Lee D.W."/>
            <person name="Lee S.D."/>
        </authorList>
    </citation>
    <scope>NUCLEOTIDE SEQUENCE [LARGE SCALE GENOMIC DNA]</scope>
    <source>
        <strain evidence="2 3">SST-39T</strain>
    </source>
</reference>
<feature type="compositionally biased region" description="Basic and acidic residues" evidence="1">
    <location>
        <begin position="17"/>
        <end position="27"/>
    </location>
</feature>
<gene>
    <name evidence="2" type="ORF">BW733_14670</name>
</gene>
<feature type="compositionally biased region" description="Basic residues" evidence="1">
    <location>
        <begin position="89"/>
        <end position="111"/>
    </location>
</feature>
<dbReference type="SUPFAM" id="SSF100950">
    <property type="entry name" value="NagB/RpiA/CoA transferase-like"/>
    <property type="match status" value="1"/>
</dbReference>
<sequence>MAWTREEMAARAAQELSDGHQNKHGESKVLSSCSLPLTGEAVVKRAITNLGVLDRAGTHYVLRELAPGSRSSRSWTPPTRWSTPASSRRPGRRISRRRSTRGRPWRCARGS</sequence>
<protein>
    <submittedName>
        <fullName evidence="2">Uncharacterized protein</fullName>
    </submittedName>
</protein>
<feature type="region of interest" description="Disordered" evidence="1">
    <location>
        <begin position="66"/>
        <end position="111"/>
    </location>
</feature>
<dbReference type="STRING" id="399497.BW733_14670"/>
<feature type="compositionally biased region" description="Low complexity" evidence="1">
    <location>
        <begin position="67"/>
        <end position="88"/>
    </location>
</feature>
<dbReference type="Gene3D" id="3.40.1080.10">
    <property type="entry name" value="Glutaconate Coenzyme A-transferase"/>
    <property type="match status" value="1"/>
</dbReference>
<accession>A0A1Q2D0U2</accession>
<organism evidence="2 3">
    <name type="scientific">Tessaracoccus flavescens</name>
    <dbReference type="NCBI Taxonomy" id="399497"/>
    <lineage>
        <taxon>Bacteria</taxon>
        <taxon>Bacillati</taxon>
        <taxon>Actinomycetota</taxon>
        <taxon>Actinomycetes</taxon>
        <taxon>Propionibacteriales</taxon>
        <taxon>Propionibacteriaceae</taxon>
        <taxon>Tessaracoccus</taxon>
    </lineage>
</organism>
<name>A0A1Q2D0U2_9ACTN</name>
<evidence type="ECO:0000313" key="3">
    <source>
        <dbReference type="Proteomes" id="UP000188235"/>
    </source>
</evidence>
<feature type="region of interest" description="Disordered" evidence="1">
    <location>
        <begin position="1"/>
        <end position="32"/>
    </location>
</feature>
<evidence type="ECO:0000256" key="1">
    <source>
        <dbReference type="SAM" id="MobiDB-lite"/>
    </source>
</evidence>
<dbReference type="KEGG" id="tfa:BW733_14670"/>
<dbReference type="AlphaFoldDB" id="A0A1Q2D0U2"/>
<dbReference type="EMBL" id="CP019607">
    <property type="protein sequence ID" value="AQP51881.1"/>
    <property type="molecule type" value="Genomic_DNA"/>
</dbReference>
<dbReference type="InterPro" id="IPR037171">
    <property type="entry name" value="NagB/RpiA_transferase-like"/>
</dbReference>
<keyword evidence="3" id="KW-1185">Reference proteome</keyword>
<dbReference type="Proteomes" id="UP000188235">
    <property type="component" value="Chromosome"/>
</dbReference>
<dbReference type="RefSeq" id="WP_077351592.1">
    <property type="nucleotide sequence ID" value="NZ_CP019607.1"/>
</dbReference>
<proteinExistence type="predicted"/>